<dbReference type="InterPro" id="IPR029069">
    <property type="entry name" value="HotDog_dom_sf"/>
</dbReference>
<dbReference type="AlphaFoldDB" id="A0A2V4TWY4"/>
<name>A0A2V4TWY4_9BURK</name>
<dbReference type="InterPro" id="IPR033120">
    <property type="entry name" value="HOTDOG_ACOT"/>
</dbReference>
<evidence type="ECO:0000256" key="1">
    <source>
        <dbReference type="ARBA" id="ARBA00010458"/>
    </source>
</evidence>
<sequence length="131" mass="14293">MTEPLQLPQKPCALRVVPQPADANVYGDVFGGWIMSQVDMAGSVPACRRANGRVVTVAVNSFVFKQPVFVGDLLSFYADIVKTGNTSVTVSVEVYAQRMRYAAEVVKVTDALLTYVATDDNRRPRALPVID</sequence>
<accession>A0A2V4TWY4</accession>
<evidence type="ECO:0000256" key="3">
    <source>
        <dbReference type="PROSITE-ProRule" id="PRU01106"/>
    </source>
</evidence>
<dbReference type="CDD" id="cd03442">
    <property type="entry name" value="BFIT_BACH"/>
    <property type="match status" value="1"/>
</dbReference>
<dbReference type="InterPro" id="IPR040170">
    <property type="entry name" value="Cytosol_ACT"/>
</dbReference>
<dbReference type="GO" id="GO:0052816">
    <property type="term" value="F:long-chain fatty acyl-CoA hydrolase activity"/>
    <property type="evidence" value="ECO:0007669"/>
    <property type="project" value="TreeGrafter"/>
</dbReference>
<evidence type="ECO:0000256" key="2">
    <source>
        <dbReference type="ARBA" id="ARBA00022801"/>
    </source>
</evidence>
<evidence type="ECO:0000259" key="4">
    <source>
        <dbReference type="PROSITE" id="PS51770"/>
    </source>
</evidence>
<gene>
    <name evidence="5" type="ORF">C7410_10819</name>
</gene>
<dbReference type="RefSeq" id="WP_110855077.1">
    <property type="nucleotide sequence ID" value="NZ_QJSQ01000008.1"/>
</dbReference>
<dbReference type="SUPFAM" id="SSF54637">
    <property type="entry name" value="Thioesterase/thiol ester dehydrase-isomerase"/>
    <property type="match status" value="1"/>
</dbReference>
<dbReference type="GO" id="GO:0006637">
    <property type="term" value="P:acyl-CoA metabolic process"/>
    <property type="evidence" value="ECO:0007669"/>
    <property type="project" value="TreeGrafter"/>
</dbReference>
<dbReference type="Proteomes" id="UP000247772">
    <property type="component" value="Unassembled WGS sequence"/>
</dbReference>
<dbReference type="Pfam" id="PF03061">
    <property type="entry name" value="4HBT"/>
    <property type="match status" value="1"/>
</dbReference>
<dbReference type="GO" id="GO:0005829">
    <property type="term" value="C:cytosol"/>
    <property type="evidence" value="ECO:0007669"/>
    <property type="project" value="TreeGrafter"/>
</dbReference>
<keyword evidence="2 3" id="KW-0378">Hydrolase</keyword>
<dbReference type="EMBL" id="QJSQ01000008">
    <property type="protein sequence ID" value="PYE23124.1"/>
    <property type="molecule type" value="Genomic_DNA"/>
</dbReference>
<dbReference type="PANTHER" id="PTHR11049">
    <property type="entry name" value="ACYL COENZYME A THIOESTER HYDROLASE"/>
    <property type="match status" value="1"/>
</dbReference>
<dbReference type="PROSITE" id="PS51770">
    <property type="entry name" value="HOTDOG_ACOT"/>
    <property type="match status" value="1"/>
</dbReference>
<organism evidence="5 6">
    <name type="scientific">Paraburkholderia silvatlantica</name>
    <dbReference type="NCBI Taxonomy" id="321895"/>
    <lineage>
        <taxon>Bacteria</taxon>
        <taxon>Pseudomonadati</taxon>
        <taxon>Pseudomonadota</taxon>
        <taxon>Betaproteobacteria</taxon>
        <taxon>Burkholderiales</taxon>
        <taxon>Burkholderiaceae</taxon>
        <taxon>Paraburkholderia</taxon>
    </lineage>
</organism>
<reference evidence="5 6" key="1">
    <citation type="submission" date="2018-06" db="EMBL/GenBank/DDBJ databases">
        <title>Genomic Encyclopedia of Type Strains, Phase IV (KMG-V): Genome sequencing to study the core and pangenomes of soil and plant-associated prokaryotes.</title>
        <authorList>
            <person name="Whitman W."/>
        </authorList>
    </citation>
    <scope>NUCLEOTIDE SEQUENCE [LARGE SCALE GENOMIC DNA]</scope>
    <source>
        <strain evidence="5 6">SRCL-318</strain>
    </source>
</reference>
<feature type="domain" description="HotDog ACOT-type" evidence="4">
    <location>
        <begin position="8"/>
        <end position="121"/>
    </location>
</feature>
<dbReference type="GO" id="GO:0009062">
    <property type="term" value="P:fatty acid catabolic process"/>
    <property type="evidence" value="ECO:0007669"/>
    <property type="project" value="TreeGrafter"/>
</dbReference>
<dbReference type="PANTHER" id="PTHR11049:SF5">
    <property type="entry name" value="ACYL-COA THIOESTER HYDROLASE YCIA"/>
    <property type="match status" value="1"/>
</dbReference>
<evidence type="ECO:0000313" key="5">
    <source>
        <dbReference type="EMBL" id="PYE23124.1"/>
    </source>
</evidence>
<protein>
    <submittedName>
        <fullName evidence="5">(3S)-malyl-CoA thioesterase</fullName>
    </submittedName>
</protein>
<comment type="similarity">
    <text evidence="1">Belongs to the acyl coenzyme A hydrolase family.</text>
</comment>
<dbReference type="OrthoDB" id="9801856at2"/>
<comment type="caution">
    <text evidence="5">The sequence shown here is derived from an EMBL/GenBank/DDBJ whole genome shotgun (WGS) entry which is preliminary data.</text>
</comment>
<dbReference type="InterPro" id="IPR006683">
    <property type="entry name" value="Thioestr_dom"/>
</dbReference>
<dbReference type="Gene3D" id="3.10.129.10">
    <property type="entry name" value="Hotdog Thioesterase"/>
    <property type="match status" value="1"/>
</dbReference>
<evidence type="ECO:0000313" key="6">
    <source>
        <dbReference type="Proteomes" id="UP000247772"/>
    </source>
</evidence>
<proteinExistence type="inferred from homology"/>